<evidence type="ECO:0000256" key="5">
    <source>
        <dbReference type="ARBA" id="ARBA00022840"/>
    </source>
</evidence>
<dbReference type="GO" id="GO:0004820">
    <property type="term" value="F:glycine-tRNA ligase activity"/>
    <property type="evidence" value="ECO:0007669"/>
    <property type="project" value="UniProtKB-EC"/>
</dbReference>
<keyword evidence="4" id="KW-0547">Nucleotide-binding</keyword>
<dbReference type="PRINTS" id="PR01043">
    <property type="entry name" value="TRNASYNTHGLY"/>
</dbReference>
<dbReference type="FunFam" id="3.40.50.800:FF:000002">
    <property type="entry name" value="Glycine--tRNA ligase"/>
    <property type="match status" value="1"/>
</dbReference>
<organism evidence="10 11">
    <name type="scientific">Metallosphaera yellowstonensis MK1</name>
    <dbReference type="NCBI Taxonomy" id="671065"/>
    <lineage>
        <taxon>Archaea</taxon>
        <taxon>Thermoproteota</taxon>
        <taxon>Thermoprotei</taxon>
        <taxon>Sulfolobales</taxon>
        <taxon>Sulfolobaceae</taxon>
        <taxon>Metallosphaera</taxon>
    </lineage>
</organism>
<keyword evidence="11" id="KW-1185">Reference proteome</keyword>
<dbReference type="InterPro" id="IPR002315">
    <property type="entry name" value="tRNA-synt_gly"/>
</dbReference>
<proteinExistence type="predicted"/>
<feature type="domain" description="Aminoacyl-transfer RNA synthetases class-II family profile" evidence="9">
    <location>
        <begin position="5"/>
        <end position="465"/>
    </location>
</feature>
<dbReference type="InterPro" id="IPR004154">
    <property type="entry name" value="Anticodon-bd"/>
</dbReference>
<reference evidence="10 11" key="1">
    <citation type="submission" date="2012-01" db="EMBL/GenBank/DDBJ databases">
        <title>Improved High-Quality Draft sequence of Metallosphaera yellowstonensis MK1.</title>
        <authorList>
            <consortium name="US DOE Joint Genome Institute"/>
            <person name="Lucas S."/>
            <person name="Han J."/>
            <person name="Cheng J.-F."/>
            <person name="Goodwin L."/>
            <person name="Pitluck S."/>
            <person name="Peters L."/>
            <person name="Teshima H."/>
            <person name="Detter J.C."/>
            <person name="Han C."/>
            <person name="Tapia R."/>
            <person name="Land M."/>
            <person name="Hauser L."/>
            <person name="Kyrpides N."/>
            <person name="Kozubal M."/>
            <person name="Macur R.E."/>
            <person name="Jay Z."/>
            <person name="Inskeep W."/>
            <person name="Woyke T."/>
        </authorList>
    </citation>
    <scope>NUCLEOTIDE SEQUENCE [LARGE SCALE GENOMIC DNA]</scope>
    <source>
        <strain evidence="10 11">MK1</strain>
    </source>
</reference>
<dbReference type="eggNOG" id="arCOG00405">
    <property type="taxonomic scope" value="Archaea"/>
</dbReference>
<evidence type="ECO:0000256" key="6">
    <source>
        <dbReference type="ARBA" id="ARBA00022917"/>
    </source>
</evidence>
<dbReference type="AlphaFoldDB" id="H2C724"/>
<dbReference type="Pfam" id="PF00587">
    <property type="entry name" value="tRNA-synt_2b"/>
    <property type="match status" value="1"/>
</dbReference>
<evidence type="ECO:0000259" key="9">
    <source>
        <dbReference type="PROSITE" id="PS50862"/>
    </source>
</evidence>
<sequence length="572" mass="65801">MPETEKVIELAKRRGIFWPSYEIYGGVAGLYDIGPVGARIKNKIVQLWRKIFVEENSDFVVEIETPMITPSKVLEASGHVENFTDPIVECQKCHKIYRADHLIEETLRLSVEGLKPSELTNIILQKGLKCPSCGGELGEVRNFNLLFSTTIGPYAGYVGYLRPETAQGMFTAFRRVFESTRERLPLGIAQVGRVGRNEISPRQGLVRMREFTIMEVEFFIDPEDKDVPQLERYWEEGFHVLFKDAKEKGGDPVRVKVKDLVSEKLVVNPWMAFWMATASRFVKSLGISEGSFYFEEKLPHERAHYSSQTFDQIVKVMGEKVEISGHAYRGDYDLSRHSRFSGEDLSVFKKFDKARVIKKRSVILNRDRLRQEDKDFQRELMKLISDKKPEEVEIMIKAGGELMGRKLSDFLSVIEREEKEHGIRFIPHVVEPSFGVERCLYLSVLNAYREKKDRVVLSLPKEIVPYHVAVFPLLEKDELKERSRKIAGELKQKFEVLYDESGSIGKRYARVDEIGVPYAITVDPQTLNDGTVTIRDRDSWEQIRVNEGEVLQVLEKLFSGADFNMILGEAKR</sequence>
<keyword evidence="3" id="KW-0436">Ligase</keyword>
<keyword evidence="7 10" id="KW-0030">Aminoacyl-tRNA synthetase</keyword>
<dbReference type="PROSITE" id="PS50862">
    <property type="entry name" value="AA_TRNA_LIGASE_II"/>
    <property type="match status" value="1"/>
</dbReference>
<keyword evidence="2" id="KW-0963">Cytoplasm</keyword>
<dbReference type="PANTHER" id="PTHR10745:SF0">
    <property type="entry name" value="GLYCINE--TRNA LIGASE"/>
    <property type="match status" value="1"/>
</dbReference>
<evidence type="ECO:0000256" key="1">
    <source>
        <dbReference type="ARBA" id="ARBA00012829"/>
    </source>
</evidence>
<dbReference type="Gene3D" id="3.30.40.230">
    <property type="match status" value="1"/>
</dbReference>
<dbReference type="InterPro" id="IPR006195">
    <property type="entry name" value="aa-tRNA-synth_II"/>
</dbReference>
<dbReference type="RefSeq" id="WP_009073820.1">
    <property type="nucleotide sequence ID" value="NZ_JH597768.1"/>
</dbReference>
<dbReference type="OrthoDB" id="6113at2157"/>
<dbReference type="InterPro" id="IPR027031">
    <property type="entry name" value="Gly-tRNA_synthase/POLG2"/>
</dbReference>
<evidence type="ECO:0000256" key="4">
    <source>
        <dbReference type="ARBA" id="ARBA00022741"/>
    </source>
</evidence>
<dbReference type="InterPro" id="IPR036621">
    <property type="entry name" value="Anticodon-bd_dom_sf"/>
</dbReference>
<dbReference type="STRING" id="671065.MetMK1DRAFT_00023710"/>
<name>H2C724_9CREN</name>
<dbReference type="GO" id="GO:0044281">
    <property type="term" value="P:small molecule metabolic process"/>
    <property type="evidence" value="ECO:0007669"/>
    <property type="project" value="UniProtKB-ARBA"/>
</dbReference>
<evidence type="ECO:0000313" key="10">
    <source>
        <dbReference type="EMBL" id="EHP69601.1"/>
    </source>
</evidence>
<keyword evidence="5" id="KW-0067">ATP-binding</keyword>
<dbReference type="Proteomes" id="UP000003980">
    <property type="component" value="Unassembled WGS sequence"/>
</dbReference>
<dbReference type="SUPFAM" id="SSF52954">
    <property type="entry name" value="Class II aaRS ABD-related"/>
    <property type="match status" value="1"/>
</dbReference>
<dbReference type="FunFam" id="3.30.40.230:FF:000005">
    <property type="entry name" value="Glycine--tRNA ligase"/>
    <property type="match status" value="1"/>
</dbReference>
<dbReference type="NCBIfam" id="TIGR00389">
    <property type="entry name" value="glyS_dimeric"/>
    <property type="match status" value="1"/>
</dbReference>
<dbReference type="GO" id="GO:0005524">
    <property type="term" value="F:ATP binding"/>
    <property type="evidence" value="ECO:0007669"/>
    <property type="project" value="UniProtKB-KW"/>
</dbReference>
<evidence type="ECO:0000256" key="3">
    <source>
        <dbReference type="ARBA" id="ARBA00022598"/>
    </source>
</evidence>
<dbReference type="EMBL" id="JH597768">
    <property type="protein sequence ID" value="EHP69601.1"/>
    <property type="molecule type" value="Genomic_DNA"/>
</dbReference>
<dbReference type="InterPro" id="IPR045864">
    <property type="entry name" value="aa-tRNA-synth_II/BPL/LPL"/>
</dbReference>
<dbReference type="HOGENOM" id="CLU_015515_2_1_2"/>
<dbReference type="EC" id="6.1.1.14" evidence="1"/>
<evidence type="ECO:0000256" key="2">
    <source>
        <dbReference type="ARBA" id="ARBA00022490"/>
    </source>
</evidence>
<dbReference type="PANTHER" id="PTHR10745">
    <property type="entry name" value="GLYCYL-TRNA SYNTHETASE/DNA POLYMERASE SUBUNIT GAMMA-2"/>
    <property type="match status" value="1"/>
</dbReference>
<dbReference type="GO" id="GO:0006426">
    <property type="term" value="P:glycyl-tRNA aminoacylation"/>
    <property type="evidence" value="ECO:0007669"/>
    <property type="project" value="InterPro"/>
</dbReference>
<evidence type="ECO:0000313" key="11">
    <source>
        <dbReference type="Proteomes" id="UP000003980"/>
    </source>
</evidence>
<evidence type="ECO:0000256" key="8">
    <source>
        <dbReference type="ARBA" id="ARBA00030057"/>
    </source>
</evidence>
<evidence type="ECO:0000256" key="7">
    <source>
        <dbReference type="ARBA" id="ARBA00023146"/>
    </source>
</evidence>
<accession>H2C724</accession>
<gene>
    <name evidence="10" type="ORF">MetMK1DRAFT_00023710</name>
</gene>
<dbReference type="InterPro" id="IPR002314">
    <property type="entry name" value="aa-tRNA-synt_IIb"/>
</dbReference>
<dbReference type="Gene3D" id="3.40.50.800">
    <property type="entry name" value="Anticodon-binding domain"/>
    <property type="match status" value="1"/>
</dbReference>
<dbReference type="Pfam" id="PF03129">
    <property type="entry name" value="HGTP_anticodon"/>
    <property type="match status" value="1"/>
</dbReference>
<dbReference type="Gene3D" id="3.30.930.10">
    <property type="entry name" value="Bira Bifunctional Protein, Domain 2"/>
    <property type="match status" value="1"/>
</dbReference>
<keyword evidence="6" id="KW-0648">Protein biosynthesis</keyword>
<dbReference type="NCBIfam" id="NF003211">
    <property type="entry name" value="PRK04173.1"/>
    <property type="match status" value="1"/>
</dbReference>
<protein>
    <recommendedName>
        <fullName evidence="1">glycine--tRNA ligase</fullName>
        <ecNumber evidence="1">6.1.1.14</ecNumber>
    </recommendedName>
    <alternativeName>
        <fullName evidence="8">Diadenosine tetraphosphate synthetase</fullName>
    </alternativeName>
</protein>
<dbReference type="GO" id="GO:0005737">
    <property type="term" value="C:cytoplasm"/>
    <property type="evidence" value="ECO:0007669"/>
    <property type="project" value="InterPro"/>
</dbReference>
<dbReference type="SUPFAM" id="SSF55681">
    <property type="entry name" value="Class II aaRS and biotin synthetases"/>
    <property type="match status" value="1"/>
</dbReference>